<dbReference type="eggNOG" id="KOG0752">
    <property type="taxonomic scope" value="Eukaryota"/>
</dbReference>
<evidence type="ECO:0000313" key="12">
    <source>
        <dbReference type="EMBL" id="EDO31058.1"/>
    </source>
</evidence>
<evidence type="ECO:0000256" key="9">
    <source>
        <dbReference type="PROSITE-ProRule" id="PRU00282"/>
    </source>
</evidence>
<evidence type="ECO:0000256" key="7">
    <source>
        <dbReference type="ARBA" id="ARBA00023128"/>
    </source>
</evidence>
<evidence type="ECO:0000256" key="2">
    <source>
        <dbReference type="ARBA" id="ARBA00006375"/>
    </source>
</evidence>
<dbReference type="AlphaFoldDB" id="A7SZ11"/>
<keyword evidence="8 9" id="KW-0472">Membrane</keyword>
<evidence type="ECO:0000256" key="4">
    <source>
        <dbReference type="ARBA" id="ARBA00022692"/>
    </source>
</evidence>
<evidence type="ECO:0000256" key="8">
    <source>
        <dbReference type="ARBA" id="ARBA00023136"/>
    </source>
</evidence>
<proteinExistence type="inferred from homology"/>
<evidence type="ECO:0000256" key="3">
    <source>
        <dbReference type="ARBA" id="ARBA00022448"/>
    </source>
</evidence>
<dbReference type="InParanoid" id="A7SZ11"/>
<keyword evidence="6" id="KW-0999">Mitochondrion inner membrane</keyword>
<dbReference type="GO" id="GO:0015228">
    <property type="term" value="F:coenzyme A transmembrane transporter activity"/>
    <property type="evidence" value="ECO:0000318"/>
    <property type="project" value="GO_Central"/>
</dbReference>
<dbReference type="GO" id="GO:0005743">
    <property type="term" value="C:mitochondrial inner membrane"/>
    <property type="evidence" value="ECO:0000318"/>
    <property type="project" value="GO_Central"/>
</dbReference>
<dbReference type="InterPro" id="IPR002067">
    <property type="entry name" value="MCP"/>
</dbReference>
<evidence type="ECO:0000256" key="11">
    <source>
        <dbReference type="SAM" id="Phobius"/>
    </source>
</evidence>
<protein>
    <submittedName>
        <fullName evidence="12">Uncharacterized protein</fullName>
    </submittedName>
</protein>
<dbReference type="InterPro" id="IPR023395">
    <property type="entry name" value="MCP_dom_sf"/>
</dbReference>
<evidence type="ECO:0000256" key="10">
    <source>
        <dbReference type="RuleBase" id="RU000488"/>
    </source>
</evidence>
<keyword evidence="11" id="KW-1133">Transmembrane helix</keyword>
<evidence type="ECO:0000256" key="1">
    <source>
        <dbReference type="ARBA" id="ARBA00004448"/>
    </source>
</evidence>
<dbReference type="OrthoDB" id="270584at2759"/>
<dbReference type="EMBL" id="DS469943">
    <property type="protein sequence ID" value="EDO31058.1"/>
    <property type="molecule type" value="Genomic_DNA"/>
</dbReference>
<dbReference type="InterPro" id="IPR018108">
    <property type="entry name" value="MCP_transmembrane"/>
</dbReference>
<dbReference type="SUPFAM" id="SSF103506">
    <property type="entry name" value="Mitochondrial carrier"/>
    <property type="match status" value="1"/>
</dbReference>
<dbReference type="Gene3D" id="1.50.40.10">
    <property type="entry name" value="Mitochondrial carrier domain"/>
    <property type="match status" value="1"/>
</dbReference>
<organism evidence="12 13">
    <name type="scientific">Nematostella vectensis</name>
    <name type="common">Starlet sea anemone</name>
    <dbReference type="NCBI Taxonomy" id="45351"/>
    <lineage>
        <taxon>Eukaryota</taxon>
        <taxon>Metazoa</taxon>
        <taxon>Cnidaria</taxon>
        <taxon>Anthozoa</taxon>
        <taxon>Hexacorallia</taxon>
        <taxon>Actiniaria</taxon>
        <taxon>Edwardsiidae</taxon>
        <taxon>Nematostella</taxon>
    </lineage>
</organism>
<feature type="transmembrane region" description="Helical" evidence="11">
    <location>
        <begin position="196"/>
        <end position="219"/>
    </location>
</feature>
<keyword evidence="3 10" id="KW-0813">Transport</keyword>
<dbReference type="PhylomeDB" id="A7SZ11"/>
<dbReference type="PRINTS" id="PR00928">
    <property type="entry name" value="GRAVESDC"/>
</dbReference>
<evidence type="ECO:0000256" key="5">
    <source>
        <dbReference type="ARBA" id="ARBA00022737"/>
    </source>
</evidence>
<dbReference type="STRING" id="45351.A7SZ11"/>
<dbReference type="GO" id="GO:1990559">
    <property type="term" value="P:mitochondrial coenzyme A transmembrane transport"/>
    <property type="evidence" value="ECO:0000318"/>
    <property type="project" value="GO_Central"/>
</dbReference>
<comment type="subcellular location">
    <subcellularLocation>
        <location evidence="1">Mitochondrion inner membrane</location>
        <topology evidence="1">Multi-pass membrane protein</topology>
    </subcellularLocation>
</comment>
<feature type="transmembrane region" description="Helical" evidence="11">
    <location>
        <begin position="151"/>
        <end position="170"/>
    </location>
</feature>
<feature type="repeat" description="Solcar" evidence="9">
    <location>
        <begin position="2"/>
        <end position="83"/>
    </location>
</feature>
<keyword evidence="7" id="KW-0496">Mitochondrion</keyword>
<keyword evidence="13" id="KW-1185">Reference proteome</keyword>
<dbReference type="PROSITE" id="PS50920">
    <property type="entry name" value="SOLCAR"/>
    <property type="match status" value="3"/>
</dbReference>
<dbReference type="PANTHER" id="PTHR24089">
    <property type="entry name" value="SOLUTE CARRIER FAMILY 25"/>
    <property type="match status" value="1"/>
</dbReference>
<gene>
    <name evidence="12" type="ORF">NEMVEDRAFT_v1g138610</name>
</gene>
<dbReference type="HOGENOM" id="CLU_015166_10_1_1"/>
<accession>A7SZ11</accession>
<keyword evidence="5" id="KW-0677">Repeat</keyword>
<comment type="similarity">
    <text evidence="2 10">Belongs to the mitochondrial carrier (TC 2.A.29) family.</text>
</comment>
<keyword evidence="4 9" id="KW-0812">Transmembrane</keyword>
<dbReference type="KEGG" id="nve:5501906"/>
<reference evidence="12 13" key="1">
    <citation type="journal article" date="2007" name="Science">
        <title>Sea anemone genome reveals ancestral eumetazoan gene repertoire and genomic organization.</title>
        <authorList>
            <person name="Putnam N.H."/>
            <person name="Srivastava M."/>
            <person name="Hellsten U."/>
            <person name="Dirks B."/>
            <person name="Chapman J."/>
            <person name="Salamov A."/>
            <person name="Terry A."/>
            <person name="Shapiro H."/>
            <person name="Lindquist E."/>
            <person name="Kapitonov V.V."/>
            <person name="Jurka J."/>
            <person name="Genikhovich G."/>
            <person name="Grigoriev I.V."/>
            <person name="Lucas S.M."/>
            <person name="Steele R.E."/>
            <person name="Finnerty J.R."/>
            <person name="Technau U."/>
            <person name="Martindale M.Q."/>
            <person name="Rokhsar D.S."/>
        </authorList>
    </citation>
    <scope>NUCLEOTIDE SEQUENCE [LARGE SCALE GENOMIC DNA]</scope>
    <source>
        <strain evidence="13">CH2 X CH6</strain>
    </source>
</reference>
<feature type="repeat" description="Solcar" evidence="9">
    <location>
        <begin position="196"/>
        <end position="286"/>
    </location>
</feature>
<dbReference type="Proteomes" id="UP000001593">
    <property type="component" value="Unassembled WGS sequence"/>
</dbReference>
<dbReference type="Pfam" id="PF00153">
    <property type="entry name" value="Mito_carr"/>
    <property type="match status" value="3"/>
</dbReference>
<sequence length="290" mass="32207">MLDYFLGLSTCCARTTMAPLERLKILLQANNRHYKGMKVLTAFRAIYRNEGLLAYFKGNGAMMLRTFPYGAVQFLSYEHYSKVLQTSSPAINKLVAGSLAGMTACACTYPLDMVRSRLAFQVAQDQGYTTITQTIRCISVKEGGPKALYKGFVPTLLTIVPAMGIGFYMFETMKAYFLETRIAFTNTNPDTLCPELSIIGGFVCGGVAGAVSQTIAYPLDVVRRRMQLAGAVPDGHKYNTCINTLVNVYKDDGIRRGLYRGLSINYLRVCPQVAIMFGVYEVTKQFLNRQ</sequence>
<name>A7SZ11_NEMVE</name>
<feature type="repeat" description="Solcar" evidence="9">
    <location>
        <begin position="88"/>
        <end position="176"/>
    </location>
</feature>
<dbReference type="OMA" id="MLGMWET"/>
<evidence type="ECO:0000313" key="13">
    <source>
        <dbReference type="Proteomes" id="UP000001593"/>
    </source>
</evidence>
<evidence type="ECO:0000256" key="6">
    <source>
        <dbReference type="ARBA" id="ARBA00022792"/>
    </source>
</evidence>
<dbReference type="PRINTS" id="PR00926">
    <property type="entry name" value="MITOCARRIER"/>
</dbReference>
<dbReference type="InterPro" id="IPR002167">
    <property type="entry name" value="GDC-like"/>
</dbReference>